<keyword evidence="4" id="KW-0804">Transcription</keyword>
<keyword evidence="7" id="KW-0472">Membrane</keyword>
<dbReference type="KEGG" id="trg:TRUGW13939_05886"/>
<dbReference type="Pfam" id="PF00172">
    <property type="entry name" value="Zn_clus"/>
    <property type="match status" value="1"/>
</dbReference>
<dbReference type="InterPro" id="IPR036864">
    <property type="entry name" value="Zn2-C6_fun-type_DNA-bd_sf"/>
</dbReference>
<dbReference type="SMART" id="SM00906">
    <property type="entry name" value="Fungal_trans"/>
    <property type="match status" value="1"/>
</dbReference>
<dbReference type="InterPro" id="IPR051127">
    <property type="entry name" value="Fungal_SecMet_Regulators"/>
</dbReference>
<dbReference type="GO" id="GO:0000978">
    <property type="term" value="F:RNA polymerase II cis-regulatory region sequence-specific DNA binding"/>
    <property type="evidence" value="ECO:0007669"/>
    <property type="project" value="TreeGrafter"/>
</dbReference>
<gene>
    <name evidence="9" type="ORF">TRUGW13939_05886</name>
</gene>
<keyword evidence="5" id="KW-0539">Nucleus</keyword>
<dbReference type="GO" id="GO:0000981">
    <property type="term" value="F:DNA-binding transcription factor activity, RNA polymerase II-specific"/>
    <property type="evidence" value="ECO:0007669"/>
    <property type="project" value="InterPro"/>
</dbReference>
<dbReference type="PANTHER" id="PTHR47424">
    <property type="entry name" value="REGULATORY PROTEIN GAL4"/>
    <property type="match status" value="1"/>
</dbReference>
<keyword evidence="7" id="KW-1133">Transmembrane helix</keyword>
<keyword evidence="7" id="KW-0812">Transmembrane</keyword>
<feature type="region of interest" description="Disordered" evidence="6">
    <location>
        <begin position="108"/>
        <end position="137"/>
    </location>
</feature>
<dbReference type="GeneID" id="55993383"/>
<keyword evidence="10" id="KW-1185">Reference proteome</keyword>
<protein>
    <recommendedName>
        <fullName evidence="8">Zn(2)-C6 fungal-type domain-containing protein</fullName>
    </recommendedName>
</protein>
<dbReference type="Gene3D" id="4.10.240.10">
    <property type="entry name" value="Zn(2)-C6 fungal-type DNA-binding domain"/>
    <property type="match status" value="1"/>
</dbReference>
<sequence>MSSWIGPPEQGEHSKSGATRRNRPSSSDEDAPGHKRQRTALACNSCRFRKSRCNGARPICATCNDLGFDCVYKGPVPTPRAQSREMQSMEKRMQKFEDLLRAIANKEQVSDNGDGPSVRFAAQPAASSPRGGSAAQDASISAMSRLDAFQQRQPRTQWGESGSGLLSVTQDDTVDGMGSIIFADESSSGFFGPSSNSSFFSNIARALVSGTGTMSDGRDFSRDLAGRMSRPPSPTPQRRGDRSPVNPYKLPSRTEMLRLIDVFFSFTGQFFPYLSKCHITQMVKDLDLVRLSGTRRSWLCLLNAILAMSTSLLGGGSGHQVKSREVESDIFFQRALILSPWTISNTANLEALQALTVMTQYLQGTSRSAQTWRLHGLLVQAAFQVGVHTKEINSRLPAFEQEVRTRTWYTCIILDRIFSTTFGRPPLIHNELIQIGLPLDIELEQLPKDDSNFELPQRLDSGPLDLIFIPSIKLYIIQGDIIRDIYNQNIVSAHPLRLDELFSKIIHLDHGLTQWKSQLHPDSGLLPLDSIEDMDVENWAHTKVQTVLTLRFLNVRALLFRKVLEHSLDEIGKPSVHSNHMNCSLPVGETMIQACADSCIQTITIIRRIGARSELLPAWWYTAYYVFNSALILFGVICLQTLEETDVQTRPAAELIMYLQTGLEALDVVGKETRIVRRCSKYLRKIIQVSTLLVRNHASARQLAEDGTTFLNLLPNNAVPSISDESTQSPLQNEFGQFLVDENYSFLDAWSGLVQEPMMNLTNLESTPHRQR</sequence>
<dbReference type="AlphaFoldDB" id="A0A7H8QXF9"/>
<dbReference type="GO" id="GO:0008270">
    <property type="term" value="F:zinc ion binding"/>
    <property type="evidence" value="ECO:0007669"/>
    <property type="project" value="InterPro"/>
</dbReference>
<feature type="transmembrane region" description="Helical" evidence="7">
    <location>
        <begin position="618"/>
        <end position="639"/>
    </location>
</feature>
<accession>A0A7H8QXF9</accession>
<evidence type="ECO:0000256" key="5">
    <source>
        <dbReference type="ARBA" id="ARBA00023242"/>
    </source>
</evidence>
<dbReference type="PROSITE" id="PS00463">
    <property type="entry name" value="ZN2_CY6_FUNGAL_1"/>
    <property type="match status" value="1"/>
</dbReference>
<dbReference type="InterPro" id="IPR001138">
    <property type="entry name" value="Zn2Cys6_DnaBD"/>
</dbReference>
<evidence type="ECO:0000256" key="1">
    <source>
        <dbReference type="ARBA" id="ARBA00022723"/>
    </source>
</evidence>
<proteinExistence type="predicted"/>
<keyword evidence="1" id="KW-0479">Metal-binding</keyword>
<feature type="region of interest" description="Disordered" evidence="6">
    <location>
        <begin position="214"/>
        <end position="248"/>
    </location>
</feature>
<feature type="compositionally biased region" description="Basic and acidic residues" evidence="6">
    <location>
        <begin position="216"/>
        <end position="225"/>
    </location>
</feature>
<dbReference type="RefSeq" id="XP_035344937.1">
    <property type="nucleotide sequence ID" value="XM_035489044.1"/>
</dbReference>
<evidence type="ECO:0000259" key="8">
    <source>
        <dbReference type="PROSITE" id="PS50048"/>
    </source>
</evidence>
<keyword evidence="2" id="KW-0805">Transcription regulation</keyword>
<evidence type="ECO:0000256" key="6">
    <source>
        <dbReference type="SAM" id="MobiDB-lite"/>
    </source>
</evidence>
<dbReference type="OrthoDB" id="3364175at2759"/>
<dbReference type="CDD" id="cd12148">
    <property type="entry name" value="fungal_TF_MHR"/>
    <property type="match status" value="1"/>
</dbReference>
<name>A0A7H8QXF9_TALRU</name>
<dbReference type="GO" id="GO:0005634">
    <property type="term" value="C:nucleus"/>
    <property type="evidence" value="ECO:0007669"/>
    <property type="project" value="TreeGrafter"/>
</dbReference>
<evidence type="ECO:0000256" key="4">
    <source>
        <dbReference type="ARBA" id="ARBA00023163"/>
    </source>
</evidence>
<keyword evidence="3" id="KW-0238">DNA-binding</keyword>
<dbReference type="GO" id="GO:0000435">
    <property type="term" value="P:positive regulation of transcription from RNA polymerase II promoter by galactose"/>
    <property type="evidence" value="ECO:0007669"/>
    <property type="project" value="TreeGrafter"/>
</dbReference>
<dbReference type="Proteomes" id="UP000509510">
    <property type="component" value="Chromosome III"/>
</dbReference>
<dbReference type="CDD" id="cd00067">
    <property type="entry name" value="GAL4"/>
    <property type="match status" value="1"/>
</dbReference>
<evidence type="ECO:0000256" key="2">
    <source>
        <dbReference type="ARBA" id="ARBA00023015"/>
    </source>
</evidence>
<evidence type="ECO:0000256" key="3">
    <source>
        <dbReference type="ARBA" id="ARBA00023125"/>
    </source>
</evidence>
<feature type="compositionally biased region" description="Low complexity" evidence="6">
    <location>
        <begin position="121"/>
        <end position="136"/>
    </location>
</feature>
<feature type="domain" description="Zn(2)-C6 fungal-type" evidence="8">
    <location>
        <begin position="42"/>
        <end position="72"/>
    </location>
</feature>
<evidence type="ECO:0000256" key="7">
    <source>
        <dbReference type="SAM" id="Phobius"/>
    </source>
</evidence>
<evidence type="ECO:0000313" key="10">
    <source>
        <dbReference type="Proteomes" id="UP000509510"/>
    </source>
</evidence>
<feature type="region of interest" description="Disordered" evidence="6">
    <location>
        <begin position="1"/>
        <end position="38"/>
    </location>
</feature>
<dbReference type="GO" id="GO:0006351">
    <property type="term" value="P:DNA-templated transcription"/>
    <property type="evidence" value="ECO:0007669"/>
    <property type="project" value="InterPro"/>
</dbReference>
<dbReference type="InterPro" id="IPR007219">
    <property type="entry name" value="XnlR_reg_dom"/>
</dbReference>
<dbReference type="SUPFAM" id="SSF57701">
    <property type="entry name" value="Zn2/Cys6 DNA-binding domain"/>
    <property type="match status" value="1"/>
</dbReference>
<dbReference type="SMART" id="SM00066">
    <property type="entry name" value="GAL4"/>
    <property type="match status" value="1"/>
</dbReference>
<reference evidence="10" key="1">
    <citation type="submission" date="2020-06" db="EMBL/GenBank/DDBJ databases">
        <title>A chromosome-scale genome assembly of Talaromyces rugulosus W13939.</title>
        <authorList>
            <person name="Wang B."/>
            <person name="Guo L."/>
            <person name="Ye K."/>
            <person name="Wang L."/>
        </authorList>
    </citation>
    <scope>NUCLEOTIDE SEQUENCE [LARGE SCALE GENOMIC DNA]</scope>
    <source>
        <strain evidence="10">W13939</strain>
    </source>
</reference>
<dbReference type="PANTHER" id="PTHR47424:SF3">
    <property type="entry name" value="REGULATORY PROTEIN GAL4"/>
    <property type="match status" value="1"/>
</dbReference>
<dbReference type="Pfam" id="PF04082">
    <property type="entry name" value="Fungal_trans"/>
    <property type="match status" value="1"/>
</dbReference>
<organism evidence="9 10">
    <name type="scientific">Talaromyces rugulosus</name>
    <name type="common">Penicillium rugulosum</name>
    <dbReference type="NCBI Taxonomy" id="121627"/>
    <lineage>
        <taxon>Eukaryota</taxon>
        <taxon>Fungi</taxon>
        <taxon>Dikarya</taxon>
        <taxon>Ascomycota</taxon>
        <taxon>Pezizomycotina</taxon>
        <taxon>Eurotiomycetes</taxon>
        <taxon>Eurotiomycetidae</taxon>
        <taxon>Eurotiales</taxon>
        <taxon>Trichocomaceae</taxon>
        <taxon>Talaromyces</taxon>
        <taxon>Talaromyces sect. Islandici</taxon>
    </lineage>
</organism>
<evidence type="ECO:0000313" key="9">
    <source>
        <dbReference type="EMBL" id="QKX58759.1"/>
    </source>
</evidence>
<dbReference type="PROSITE" id="PS50048">
    <property type="entry name" value="ZN2_CY6_FUNGAL_2"/>
    <property type="match status" value="1"/>
</dbReference>
<dbReference type="EMBL" id="CP055900">
    <property type="protein sequence ID" value="QKX58759.1"/>
    <property type="molecule type" value="Genomic_DNA"/>
</dbReference>